<dbReference type="Proteomes" id="UP000092460">
    <property type="component" value="Unassembled WGS sequence"/>
</dbReference>
<accession>A0A1B0BP52</accession>
<sequence>MWIFGHKHDLYFSKTIKTFFTPNYNQSVVELGSLPSFIDSFSKYMTKRVKLLDDDPPFQTVFKISTSPYIGKKNVVEDVPMASVLSAICLVWTYFDFILFLQSHQSVIFYVEDPRKIARNSSMNNENGILYDVINPVKIQADELHPRTSKQ</sequence>
<proteinExistence type="predicted"/>
<keyword evidence="1" id="KW-1133">Transmembrane helix</keyword>
<keyword evidence="1" id="KW-0472">Membrane</keyword>
<dbReference type="EMBL" id="JXJN01017810">
    <property type="status" value="NOT_ANNOTATED_CDS"/>
    <property type="molecule type" value="Genomic_DNA"/>
</dbReference>
<keyword evidence="3" id="KW-1185">Reference proteome</keyword>
<feature type="transmembrane region" description="Helical" evidence="1">
    <location>
        <begin position="81"/>
        <end position="101"/>
    </location>
</feature>
<evidence type="ECO:0000313" key="3">
    <source>
        <dbReference type="Proteomes" id="UP000092460"/>
    </source>
</evidence>
<dbReference type="VEuPathDB" id="VectorBase:GPPI036133"/>
<reference evidence="3" key="1">
    <citation type="submission" date="2015-01" db="EMBL/GenBank/DDBJ databases">
        <authorList>
            <person name="Aksoy S."/>
            <person name="Warren W."/>
            <person name="Wilson R.K."/>
        </authorList>
    </citation>
    <scope>NUCLEOTIDE SEQUENCE [LARGE SCALE GENOMIC DNA]</scope>
    <source>
        <strain evidence="3">IAEA</strain>
    </source>
</reference>
<name>A0A1B0BP52_9MUSC</name>
<dbReference type="EnsemblMetazoa" id="GPPI036133-RA">
    <property type="protein sequence ID" value="GPPI036133-PA"/>
    <property type="gene ID" value="GPPI036133"/>
</dbReference>
<protein>
    <submittedName>
        <fullName evidence="2">Uncharacterized protein</fullName>
    </submittedName>
</protein>
<reference evidence="2" key="2">
    <citation type="submission" date="2020-05" db="UniProtKB">
        <authorList>
            <consortium name="EnsemblMetazoa"/>
        </authorList>
    </citation>
    <scope>IDENTIFICATION</scope>
    <source>
        <strain evidence="2">IAEA</strain>
    </source>
</reference>
<evidence type="ECO:0000313" key="2">
    <source>
        <dbReference type="EnsemblMetazoa" id="GPPI036133-PA"/>
    </source>
</evidence>
<evidence type="ECO:0000256" key="1">
    <source>
        <dbReference type="SAM" id="Phobius"/>
    </source>
</evidence>
<keyword evidence="1" id="KW-0812">Transmembrane</keyword>
<organism evidence="2 3">
    <name type="scientific">Glossina palpalis gambiensis</name>
    <dbReference type="NCBI Taxonomy" id="67801"/>
    <lineage>
        <taxon>Eukaryota</taxon>
        <taxon>Metazoa</taxon>
        <taxon>Ecdysozoa</taxon>
        <taxon>Arthropoda</taxon>
        <taxon>Hexapoda</taxon>
        <taxon>Insecta</taxon>
        <taxon>Pterygota</taxon>
        <taxon>Neoptera</taxon>
        <taxon>Endopterygota</taxon>
        <taxon>Diptera</taxon>
        <taxon>Brachycera</taxon>
        <taxon>Muscomorpha</taxon>
        <taxon>Hippoboscoidea</taxon>
        <taxon>Glossinidae</taxon>
        <taxon>Glossina</taxon>
    </lineage>
</organism>
<dbReference type="AlphaFoldDB" id="A0A1B0BP52"/>